<comment type="subcellular location">
    <subcellularLocation>
        <location evidence="9">Cytoplasm</location>
    </subcellularLocation>
</comment>
<dbReference type="NCBIfam" id="TIGR00442">
    <property type="entry name" value="hisS"/>
    <property type="match status" value="1"/>
</dbReference>
<dbReference type="STRING" id="945713.IALB_0873"/>
<gene>
    <name evidence="9 12" type="primary">hisS</name>
    <name evidence="12" type="ordered locus">IALB_0873</name>
</gene>
<dbReference type="EC" id="6.1.1.21" evidence="9"/>
<evidence type="ECO:0000256" key="2">
    <source>
        <dbReference type="ARBA" id="ARBA00011738"/>
    </source>
</evidence>
<evidence type="ECO:0000256" key="9">
    <source>
        <dbReference type="HAMAP-Rule" id="MF_00127"/>
    </source>
</evidence>
<evidence type="ECO:0000256" key="8">
    <source>
        <dbReference type="ARBA" id="ARBA00047639"/>
    </source>
</evidence>
<protein>
    <recommendedName>
        <fullName evidence="9">Histidine--tRNA ligase</fullName>
        <ecNumber evidence="9">6.1.1.21</ecNumber>
    </recommendedName>
    <alternativeName>
        <fullName evidence="9">Histidyl-tRNA synthetase</fullName>
        <shortName evidence="9">HisRS</shortName>
    </alternativeName>
</protein>
<evidence type="ECO:0000313" key="13">
    <source>
        <dbReference type="Proteomes" id="UP000007394"/>
    </source>
</evidence>
<keyword evidence="4 9" id="KW-0547">Nucleotide-binding</keyword>
<evidence type="ECO:0000259" key="11">
    <source>
        <dbReference type="PROSITE" id="PS50862"/>
    </source>
</evidence>
<dbReference type="CDD" id="cd00859">
    <property type="entry name" value="HisRS_anticodon"/>
    <property type="match status" value="1"/>
</dbReference>
<keyword evidence="9" id="KW-0963">Cytoplasm</keyword>
<dbReference type="PROSITE" id="PS50862">
    <property type="entry name" value="AA_TRNA_LIGASE_II"/>
    <property type="match status" value="1"/>
</dbReference>
<dbReference type="EMBL" id="CP003418">
    <property type="protein sequence ID" value="AFH48585.1"/>
    <property type="molecule type" value="Genomic_DNA"/>
</dbReference>
<feature type="binding site" evidence="10">
    <location>
        <position position="125"/>
    </location>
    <ligand>
        <name>L-histidine</name>
        <dbReference type="ChEBI" id="CHEBI:57595"/>
    </ligand>
</feature>
<name>I0AHX8_IGNAJ</name>
<dbReference type="InterPro" id="IPR004516">
    <property type="entry name" value="HisRS/HisZ"/>
</dbReference>
<evidence type="ECO:0000256" key="6">
    <source>
        <dbReference type="ARBA" id="ARBA00022917"/>
    </source>
</evidence>
<accession>I0AHX8</accession>
<reference evidence="12 13" key="1">
    <citation type="journal article" date="2012" name="Front. Microbiol.">
        <title>Complete genome of Ignavibacterium album, a metabolically versatile, flagellated, facultative anaerobe from the phylum Chlorobi.</title>
        <authorList>
            <person name="Liu Z."/>
            <person name="Frigaard N.-U."/>
            <person name="Vogl K."/>
            <person name="Iino T."/>
            <person name="Ohkuma M."/>
            <person name="Overmann J."/>
            <person name="Bryant D.A."/>
        </authorList>
    </citation>
    <scope>NUCLEOTIDE SEQUENCE [LARGE SCALE GENOMIC DNA]</scope>
    <source>
        <strain evidence="13">DSM 19864 / JCM 16511 / NBRC 101810 / Mat9-16</strain>
    </source>
</reference>
<evidence type="ECO:0000256" key="1">
    <source>
        <dbReference type="ARBA" id="ARBA00008226"/>
    </source>
</evidence>
<dbReference type="GO" id="GO:0006427">
    <property type="term" value="P:histidyl-tRNA aminoacylation"/>
    <property type="evidence" value="ECO:0007669"/>
    <property type="project" value="UniProtKB-UniRule"/>
</dbReference>
<dbReference type="GO" id="GO:0005524">
    <property type="term" value="F:ATP binding"/>
    <property type="evidence" value="ECO:0007669"/>
    <property type="project" value="UniProtKB-UniRule"/>
</dbReference>
<dbReference type="Pfam" id="PF13393">
    <property type="entry name" value="tRNA-synt_His"/>
    <property type="match status" value="1"/>
</dbReference>
<dbReference type="Pfam" id="PF03129">
    <property type="entry name" value="HGTP_anticodon"/>
    <property type="match status" value="1"/>
</dbReference>
<keyword evidence="5 9" id="KW-0067">ATP-binding</keyword>
<comment type="subunit">
    <text evidence="2 9">Homodimer.</text>
</comment>
<feature type="domain" description="Aminoacyl-transfer RNA synthetases class-II family profile" evidence="11">
    <location>
        <begin position="1"/>
        <end position="321"/>
    </location>
</feature>
<dbReference type="RefSeq" id="WP_014559741.1">
    <property type="nucleotide sequence ID" value="NC_017464.1"/>
</dbReference>
<evidence type="ECO:0000256" key="4">
    <source>
        <dbReference type="ARBA" id="ARBA00022741"/>
    </source>
</evidence>
<dbReference type="eggNOG" id="COG0124">
    <property type="taxonomic scope" value="Bacteria"/>
</dbReference>
<dbReference type="PANTHER" id="PTHR43707:SF1">
    <property type="entry name" value="HISTIDINE--TRNA LIGASE, MITOCHONDRIAL-RELATED"/>
    <property type="match status" value="1"/>
</dbReference>
<feature type="binding site" evidence="10">
    <location>
        <begin position="80"/>
        <end position="82"/>
    </location>
    <ligand>
        <name>L-histidine</name>
        <dbReference type="ChEBI" id="CHEBI:57595"/>
    </ligand>
</feature>
<dbReference type="CDD" id="cd00773">
    <property type="entry name" value="HisRS-like_core"/>
    <property type="match status" value="1"/>
</dbReference>
<keyword evidence="3 9" id="KW-0436">Ligase</keyword>
<organism evidence="12 13">
    <name type="scientific">Ignavibacterium album (strain DSM 19864 / JCM 16511 / NBRC 101810 / Mat9-16)</name>
    <dbReference type="NCBI Taxonomy" id="945713"/>
    <lineage>
        <taxon>Bacteria</taxon>
        <taxon>Pseudomonadati</taxon>
        <taxon>Ignavibacteriota</taxon>
        <taxon>Ignavibacteria</taxon>
        <taxon>Ignavibacteriales</taxon>
        <taxon>Ignavibacteriaceae</taxon>
        <taxon>Ignavibacterium</taxon>
    </lineage>
</organism>
<keyword evidence="7 9" id="KW-0030">Aminoacyl-tRNA synthetase</keyword>
<dbReference type="InterPro" id="IPR004154">
    <property type="entry name" value="Anticodon-bd"/>
</dbReference>
<dbReference type="InterPro" id="IPR041715">
    <property type="entry name" value="HisRS-like_core"/>
</dbReference>
<evidence type="ECO:0000313" key="12">
    <source>
        <dbReference type="EMBL" id="AFH48585.1"/>
    </source>
</evidence>
<feature type="binding site" evidence="10">
    <location>
        <position position="129"/>
    </location>
    <ligand>
        <name>L-histidine</name>
        <dbReference type="ChEBI" id="CHEBI:57595"/>
    </ligand>
</feature>
<dbReference type="Proteomes" id="UP000007394">
    <property type="component" value="Chromosome"/>
</dbReference>
<dbReference type="Gene3D" id="3.30.930.10">
    <property type="entry name" value="Bira Bifunctional Protein, Domain 2"/>
    <property type="match status" value="1"/>
</dbReference>
<dbReference type="PANTHER" id="PTHR43707">
    <property type="entry name" value="HISTIDYL-TRNA SYNTHETASE"/>
    <property type="match status" value="1"/>
</dbReference>
<dbReference type="SUPFAM" id="SSF52954">
    <property type="entry name" value="Class II aaRS ABD-related"/>
    <property type="match status" value="1"/>
</dbReference>
<dbReference type="KEGG" id="ial:IALB_0873"/>
<dbReference type="PIRSF" id="PIRSF001549">
    <property type="entry name" value="His-tRNA_synth"/>
    <property type="match status" value="1"/>
</dbReference>
<dbReference type="AlphaFoldDB" id="I0AHX8"/>
<keyword evidence="13" id="KW-1185">Reference proteome</keyword>
<dbReference type="OrthoDB" id="9800814at2"/>
<evidence type="ECO:0000256" key="10">
    <source>
        <dbReference type="PIRSR" id="PIRSR001549-1"/>
    </source>
</evidence>
<dbReference type="HOGENOM" id="CLU_025113_1_1_10"/>
<dbReference type="InterPro" id="IPR045864">
    <property type="entry name" value="aa-tRNA-synth_II/BPL/LPL"/>
</dbReference>
<feature type="binding site" evidence="10">
    <location>
        <position position="111"/>
    </location>
    <ligand>
        <name>L-histidine</name>
        <dbReference type="ChEBI" id="CHEBI:57595"/>
    </ligand>
</feature>
<dbReference type="GO" id="GO:0004821">
    <property type="term" value="F:histidine-tRNA ligase activity"/>
    <property type="evidence" value="ECO:0007669"/>
    <property type="project" value="UniProtKB-UniRule"/>
</dbReference>
<evidence type="ECO:0000256" key="5">
    <source>
        <dbReference type="ARBA" id="ARBA00022840"/>
    </source>
</evidence>
<feature type="binding site" evidence="10">
    <location>
        <position position="256"/>
    </location>
    <ligand>
        <name>L-histidine</name>
        <dbReference type="ChEBI" id="CHEBI:57595"/>
    </ligand>
</feature>
<dbReference type="GO" id="GO:0005737">
    <property type="term" value="C:cytoplasm"/>
    <property type="evidence" value="ECO:0007669"/>
    <property type="project" value="UniProtKB-SubCell"/>
</dbReference>
<comment type="catalytic activity">
    <reaction evidence="8 9">
        <text>tRNA(His) + L-histidine + ATP = L-histidyl-tRNA(His) + AMP + diphosphate + H(+)</text>
        <dbReference type="Rhea" id="RHEA:17313"/>
        <dbReference type="Rhea" id="RHEA-COMP:9665"/>
        <dbReference type="Rhea" id="RHEA-COMP:9689"/>
        <dbReference type="ChEBI" id="CHEBI:15378"/>
        <dbReference type="ChEBI" id="CHEBI:30616"/>
        <dbReference type="ChEBI" id="CHEBI:33019"/>
        <dbReference type="ChEBI" id="CHEBI:57595"/>
        <dbReference type="ChEBI" id="CHEBI:78442"/>
        <dbReference type="ChEBI" id="CHEBI:78527"/>
        <dbReference type="ChEBI" id="CHEBI:456215"/>
        <dbReference type="EC" id="6.1.1.21"/>
    </reaction>
</comment>
<keyword evidence="6 9" id="KW-0648">Protein biosynthesis</keyword>
<dbReference type="Gene3D" id="3.40.50.800">
    <property type="entry name" value="Anticodon-binding domain"/>
    <property type="match status" value="1"/>
</dbReference>
<evidence type="ECO:0000256" key="7">
    <source>
        <dbReference type="ARBA" id="ARBA00023146"/>
    </source>
</evidence>
<sequence length="422" mass="48142">MIKAITGTKDILPTEIRKWYHLENLVKKIFHNFNYKEIRTPVIEETSLFARGIGEETDIVSKEMYTFKDRSDTSVTLKPEMTAGVVRAFIEHSLGEKQPLTKLFYISPMFRQERPQAGRLRQFHQFGAEALGSSSPLLDAEMIEMAFEILRSLGLKDLSVKINSLGIPSARENYKSELRKYLSDKKNKLTEESKIRFEKNILRIFDSKAEQDQEIMKNAPLLIDYLDAESKNDFEVVKTYLKNLNIPFEVEPKLVRGLDYYTKTTFEIISGKVGAQSSLCGGGRYDLLVGELGGKPTPGVGFAAGMERILLACENENVLNPPEPSIDIYLVRIDNDLLLKISELASYLRKNDLTVDYDYLNRSVKAQMREANKMNARFVLFVGGDEFKNDELVLKNLSTGHQENIKLNELNKLISRLKNYVA</sequence>
<feature type="binding site" evidence="10">
    <location>
        <begin position="260"/>
        <end position="261"/>
    </location>
    <ligand>
        <name>L-histidine</name>
        <dbReference type="ChEBI" id="CHEBI:57595"/>
    </ligand>
</feature>
<dbReference type="HAMAP" id="MF_00127">
    <property type="entry name" value="His_tRNA_synth"/>
    <property type="match status" value="1"/>
</dbReference>
<evidence type="ECO:0000256" key="3">
    <source>
        <dbReference type="ARBA" id="ARBA00022598"/>
    </source>
</evidence>
<dbReference type="InterPro" id="IPR015807">
    <property type="entry name" value="His-tRNA-ligase"/>
</dbReference>
<comment type="similarity">
    <text evidence="1 9">Belongs to the class-II aminoacyl-tRNA synthetase family.</text>
</comment>
<dbReference type="InterPro" id="IPR033656">
    <property type="entry name" value="HisRS_anticodon"/>
</dbReference>
<proteinExistence type="inferred from homology"/>
<dbReference type="InterPro" id="IPR006195">
    <property type="entry name" value="aa-tRNA-synth_II"/>
</dbReference>
<dbReference type="SUPFAM" id="SSF55681">
    <property type="entry name" value="Class II aaRS and biotin synthetases"/>
    <property type="match status" value="1"/>
</dbReference>
<dbReference type="PATRIC" id="fig|945713.3.peg.878"/>
<dbReference type="InterPro" id="IPR036621">
    <property type="entry name" value="Anticodon-bd_dom_sf"/>
</dbReference>